<keyword evidence="1" id="KW-0732">Signal</keyword>
<feature type="chain" id="PRO_5002983416" evidence="1">
    <location>
        <begin position="28"/>
        <end position="130"/>
    </location>
</feature>
<accession>C7TYS2</accession>
<evidence type="ECO:0000313" key="2">
    <source>
        <dbReference type="EMBL" id="CAX82748.1"/>
    </source>
</evidence>
<organism evidence="2">
    <name type="scientific">Schistosoma japonicum</name>
    <name type="common">Blood fluke</name>
    <dbReference type="NCBI Taxonomy" id="6182"/>
    <lineage>
        <taxon>Eukaryota</taxon>
        <taxon>Metazoa</taxon>
        <taxon>Spiralia</taxon>
        <taxon>Lophotrochozoa</taxon>
        <taxon>Platyhelminthes</taxon>
        <taxon>Trematoda</taxon>
        <taxon>Digenea</taxon>
        <taxon>Strigeidida</taxon>
        <taxon>Schistosomatoidea</taxon>
        <taxon>Schistosomatidae</taxon>
        <taxon>Schistosoma</taxon>
    </lineage>
</organism>
<reference evidence="2" key="2">
    <citation type="submission" date="2009-03" db="EMBL/GenBank/DDBJ databases">
        <authorList>
            <person name="Gang L."/>
        </authorList>
    </citation>
    <scope>NUCLEOTIDE SEQUENCE</scope>
    <source>
        <strain evidence="2">Anhui</strain>
    </source>
</reference>
<proteinExistence type="evidence at transcript level"/>
<reference evidence="2" key="1">
    <citation type="journal article" date="2009" name="Nature">
        <title>The Schistosoma japonicum genome reveals features of host-parasite interplay.</title>
        <authorList>
            <person name="Liu F."/>
            <person name="Zhou Y."/>
            <person name="Wang Z.Q."/>
            <person name="Lu G."/>
            <person name="Zheng H."/>
            <person name="Brindley P.J."/>
            <person name="McManus D.P."/>
            <person name="Blair D."/>
            <person name="Zhang Q.H."/>
            <person name="Zhong Y."/>
            <person name="Wang S."/>
            <person name="Han Z.G."/>
            <person name="Chen Z."/>
        </authorList>
    </citation>
    <scope>NUCLEOTIDE SEQUENCE</scope>
    <source>
        <strain evidence="2">Anhui</strain>
    </source>
</reference>
<protein>
    <submittedName>
        <fullName evidence="2">Hypotheticial protein</fullName>
    </submittedName>
</protein>
<dbReference type="AlphaFoldDB" id="C7TYS2"/>
<dbReference type="EMBL" id="FN327024">
    <property type="protein sequence ID" value="CAX82748.1"/>
    <property type="molecule type" value="mRNA"/>
</dbReference>
<name>C7TYS2_SCHJA</name>
<evidence type="ECO:0000256" key="1">
    <source>
        <dbReference type="SAM" id="SignalP"/>
    </source>
</evidence>
<sequence>MMNTINMFFLATFVISVILTVEVHTSAKQLSKEISKEKISSCSRRYDTCANEYRACWKNYNRCLWSCSDDCRKNSSIITDSSTVTDPPALTKCYIACEDKCRSENKGCVDYDKACKDVCSKEFYYCLKDK</sequence>
<feature type="signal peptide" evidence="1">
    <location>
        <begin position="1"/>
        <end position="27"/>
    </location>
</feature>